<proteinExistence type="predicted"/>
<comment type="caution">
    <text evidence="1">The sequence shown here is derived from an EMBL/GenBank/DDBJ whole genome shotgun (WGS) entry which is preliminary data.</text>
</comment>
<reference evidence="1" key="1">
    <citation type="submission" date="2023-07" db="EMBL/GenBank/DDBJ databases">
        <authorList>
            <consortium name="CYATHOMIX"/>
        </authorList>
    </citation>
    <scope>NUCLEOTIDE SEQUENCE</scope>
    <source>
        <strain evidence="1">N/A</strain>
    </source>
</reference>
<accession>A0AA36DVA6</accession>
<organism evidence="1 2">
    <name type="scientific">Cylicocyclus nassatus</name>
    <name type="common">Nematode worm</name>
    <dbReference type="NCBI Taxonomy" id="53992"/>
    <lineage>
        <taxon>Eukaryota</taxon>
        <taxon>Metazoa</taxon>
        <taxon>Ecdysozoa</taxon>
        <taxon>Nematoda</taxon>
        <taxon>Chromadorea</taxon>
        <taxon>Rhabditida</taxon>
        <taxon>Rhabditina</taxon>
        <taxon>Rhabditomorpha</taxon>
        <taxon>Strongyloidea</taxon>
        <taxon>Strongylidae</taxon>
        <taxon>Cylicocyclus</taxon>
    </lineage>
</organism>
<evidence type="ECO:0000313" key="1">
    <source>
        <dbReference type="EMBL" id="CAJ0593421.1"/>
    </source>
</evidence>
<name>A0AA36DVA6_CYLNA</name>
<dbReference type="EMBL" id="CATQJL010000112">
    <property type="protein sequence ID" value="CAJ0593421.1"/>
    <property type="molecule type" value="Genomic_DNA"/>
</dbReference>
<protein>
    <submittedName>
        <fullName evidence="1">Uncharacterized protein</fullName>
    </submittedName>
</protein>
<evidence type="ECO:0000313" key="2">
    <source>
        <dbReference type="Proteomes" id="UP001176961"/>
    </source>
</evidence>
<keyword evidence="2" id="KW-1185">Reference proteome</keyword>
<dbReference type="Proteomes" id="UP001176961">
    <property type="component" value="Unassembled WGS sequence"/>
</dbReference>
<sequence>MIELFLLPLPSALGRPINGMKKCMDGKIYIFNVATNTSFYTGDCCQGFSKTSTSICVEDIVQHSFNASLWNNYGRWKRS</sequence>
<dbReference type="AlphaFoldDB" id="A0AA36DVA6"/>
<gene>
    <name evidence="1" type="ORF">CYNAS_LOCUS5404</name>
</gene>